<dbReference type="PANTHER" id="PTHR30419:SF8">
    <property type="entry name" value="NITROGEN ASSIMILATION TRANSCRIPTIONAL ACTIVATOR-RELATED"/>
    <property type="match status" value="1"/>
</dbReference>
<evidence type="ECO:0000256" key="4">
    <source>
        <dbReference type="ARBA" id="ARBA00023163"/>
    </source>
</evidence>
<evidence type="ECO:0000313" key="6">
    <source>
        <dbReference type="EMBL" id="SHM38424.1"/>
    </source>
</evidence>
<evidence type="ECO:0000313" key="7">
    <source>
        <dbReference type="Proteomes" id="UP000186002"/>
    </source>
</evidence>
<dbReference type="Gene3D" id="3.40.190.290">
    <property type="match status" value="1"/>
</dbReference>
<evidence type="ECO:0000256" key="2">
    <source>
        <dbReference type="ARBA" id="ARBA00023015"/>
    </source>
</evidence>
<evidence type="ECO:0000256" key="3">
    <source>
        <dbReference type="ARBA" id="ARBA00023125"/>
    </source>
</evidence>
<dbReference type="InterPro" id="IPR036388">
    <property type="entry name" value="WH-like_DNA-bd_sf"/>
</dbReference>
<proteinExistence type="inferred from homology"/>
<accession>A0A1M7ICD4</accession>
<name>A0A1M7ICD4_9HYPH</name>
<dbReference type="EMBL" id="FRBW01000002">
    <property type="protein sequence ID" value="SHM38424.1"/>
    <property type="molecule type" value="Genomic_DNA"/>
</dbReference>
<dbReference type="SUPFAM" id="SSF53850">
    <property type="entry name" value="Periplasmic binding protein-like II"/>
    <property type="match status" value="1"/>
</dbReference>
<dbReference type="PANTHER" id="PTHR30419">
    <property type="entry name" value="HTH-TYPE TRANSCRIPTIONAL REGULATOR YBHD"/>
    <property type="match status" value="1"/>
</dbReference>
<organism evidence="6 7">
    <name type="scientific">Roseibium suaedae</name>
    <dbReference type="NCBI Taxonomy" id="735517"/>
    <lineage>
        <taxon>Bacteria</taxon>
        <taxon>Pseudomonadati</taxon>
        <taxon>Pseudomonadota</taxon>
        <taxon>Alphaproteobacteria</taxon>
        <taxon>Hyphomicrobiales</taxon>
        <taxon>Stappiaceae</taxon>
        <taxon>Roseibium</taxon>
    </lineage>
</organism>
<protein>
    <submittedName>
        <fullName evidence="6">Transcriptional regulator</fullName>
    </submittedName>
</protein>
<reference evidence="6 7" key="1">
    <citation type="submission" date="2016-11" db="EMBL/GenBank/DDBJ databases">
        <authorList>
            <person name="Jaros S."/>
            <person name="Januszkiewicz K."/>
            <person name="Wedrychowicz H."/>
        </authorList>
    </citation>
    <scope>NUCLEOTIDE SEQUENCE [LARGE SCALE GENOMIC DNA]</scope>
    <source>
        <strain evidence="6 7">DSM 22153</strain>
    </source>
</reference>
<keyword evidence="2" id="KW-0805">Transcription regulation</keyword>
<dbReference type="PROSITE" id="PS50931">
    <property type="entry name" value="HTH_LYSR"/>
    <property type="match status" value="1"/>
</dbReference>
<dbReference type="Proteomes" id="UP000186002">
    <property type="component" value="Unassembled WGS sequence"/>
</dbReference>
<feature type="domain" description="HTH lysR-type" evidence="5">
    <location>
        <begin position="27"/>
        <end position="84"/>
    </location>
</feature>
<gene>
    <name evidence="6" type="ORF">SAMN05444272_2496</name>
</gene>
<dbReference type="InterPro" id="IPR005119">
    <property type="entry name" value="LysR_subst-bd"/>
</dbReference>
<dbReference type="STRING" id="735517.SAMN05444272_2496"/>
<dbReference type="AlphaFoldDB" id="A0A1M7ICD4"/>
<dbReference type="InterPro" id="IPR050950">
    <property type="entry name" value="HTH-type_LysR_regulators"/>
</dbReference>
<keyword evidence="7" id="KW-1185">Reference proteome</keyword>
<dbReference type="SUPFAM" id="SSF46785">
    <property type="entry name" value="Winged helix' DNA-binding domain"/>
    <property type="match status" value="1"/>
</dbReference>
<dbReference type="Pfam" id="PF03466">
    <property type="entry name" value="LysR_substrate"/>
    <property type="match status" value="1"/>
</dbReference>
<evidence type="ECO:0000256" key="1">
    <source>
        <dbReference type="ARBA" id="ARBA00009437"/>
    </source>
</evidence>
<keyword evidence="3" id="KW-0238">DNA-binding</keyword>
<keyword evidence="4" id="KW-0804">Transcription</keyword>
<evidence type="ECO:0000259" key="5">
    <source>
        <dbReference type="PROSITE" id="PS50931"/>
    </source>
</evidence>
<dbReference type="InterPro" id="IPR000847">
    <property type="entry name" value="LysR_HTH_N"/>
</dbReference>
<dbReference type="GO" id="GO:0003700">
    <property type="term" value="F:DNA-binding transcription factor activity"/>
    <property type="evidence" value="ECO:0007669"/>
    <property type="project" value="InterPro"/>
</dbReference>
<dbReference type="Pfam" id="PF00126">
    <property type="entry name" value="HTH_1"/>
    <property type="match status" value="1"/>
</dbReference>
<dbReference type="Gene3D" id="1.10.10.10">
    <property type="entry name" value="Winged helix-like DNA-binding domain superfamily/Winged helix DNA-binding domain"/>
    <property type="match status" value="1"/>
</dbReference>
<comment type="similarity">
    <text evidence="1">Belongs to the LysR transcriptional regulatory family.</text>
</comment>
<dbReference type="InterPro" id="IPR036390">
    <property type="entry name" value="WH_DNA-bd_sf"/>
</dbReference>
<dbReference type="GO" id="GO:0003677">
    <property type="term" value="F:DNA binding"/>
    <property type="evidence" value="ECO:0007669"/>
    <property type="project" value="UniProtKB-KW"/>
</dbReference>
<sequence>MPGPKGLDPLLQSAEGGTSDRFLKKGLRLGHLRLILALERTGHLSRAAELLATSQPAASRLLTEMEQITGVKLAERQGRGMTLTLYGERLAARARLVLRELDEADRELENLKSGLAGSVSVGAVTGAAVEYVLPAIRQTRVTHPLVNVSVEVNTSDVLTAALDDGRIDFFIGRVPAALDPRSYEARFLDHEPLRVIVRAEHPLTRLSGVTLQDCVPYDWVLQPDGAMLRVAVEAYMRNKGIPYPTKVLNTSSILLTLMVISQTNAITVVARPVADFFTLGGEGGGRIASLDIAGDVPIQPYSLIKLASRKLAPVAQNFHDLILSRASVLE</sequence>
<dbReference type="GO" id="GO:0005829">
    <property type="term" value="C:cytosol"/>
    <property type="evidence" value="ECO:0007669"/>
    <property type="project" value="TreeGrafter"/>
</dbReference>
<dbReference type="RefSeq" id="WP_073013870.1">
    <property type="nucleotide sequence ID" value="NZ_FRBW01000002.1"/>
</dbReference>